<evidence type="ECO:0000256" key="1">
    <source>
        <dbReference type="ARBA" id="ARBA00022448"/>
    </source>
</evidence>
<keyword evidence="5" id="KW-0418">Kinase</keyword>
<dbReference type="EMBL" id="JABENB010000001">
    <property type="protein sequence ID" value="NNG38125.1"/>
    <property type="molecule type" value="Genomic_DNA"/>
</dbReference>
<keyword evidence="4" id="KW-0598">Phosphotransferase system</keyword>
<feature type="active site" description="Phosphocysteine intermediate; for EIIB activity" evidence="6">
    <location>
        <position position="23"/>
    </location>
</feature>
<organism evidence="8 9">
    <name type="scientific">Flexivirga aerilata</name>
    <dbReference type="NCBI Taxonomy" id="1656889"/>
    <lineage>
        <taxon>Bacteria</taxon>
        <taxon>Bacillati</taxon>
        <taxon>Actinomycetota</taxon>
        <taxon>Actinomycetes</taxon>
        <taxon>Micrococcales</taxon>
        <taxon>Dermacoccaceae</taxon>
        <taxon>Flexivirga</taxon>
    </lineage>
</organism>
<evidence type="ECO:0000256" key="6">
    <source>
        <dbReference type="PROSITE-ProRule" id="PRU00421"/>
    </source>
</evidence>
<keyword evidence="1" id="KW-0813">Transport</keyword>
<keyword evidence="9" id="KW-1185">Reference proteome</keyword>
<evidence type="ECO:0000313" key="8">
    <source>
        <dbReference type="EMBL" id="NNG38125.1"/>
    </source>
</evidence>
<evidence type="ECO:0000313" key="9">
    <source>
        <dbReference type="Proteomes" id="UP000557772"/>
    </source>
</evidence>
<dbReference type="NCBIfam" id="TIGR00826">
    <property type="entry name" value="EIIB_glc"/>
    <property type="match status" value="1"/>
</dbReference>
<gene>
    <name evidence="8" type="ORF">HJ588_02410</name>
</gene>
<evidence type="ECO:0000259" key="7">
    <source>
        <dbReference type="PROSITE" id="PS51098"/>
    </source>
</evidence>
<sequence>MSQAEQILSALGGADNIADVQACVTRVRAEVGDPAKVDDLALTEAGAISVITQGQVVHVVVGADADALADDIEDLM</sequence>
<dbReference type="PANTHER" id="PTHR30009">
    <property type="entry name" value="CYTOCHROME C-TYPE SYNTHESIS PROTEIN AND PTS TRANSMEMBRANE COMPONENT"/>
    <property type="match status" value="1"/>
</dbReference>
<accession>A0A849AC73</accession>
<dbReference type="InterPro" id="IPR050429">
    <property type="entry name" value="PTS_Glucose_EIICBA"/>
</dbReference>
<dbReference type="PANTHER" id="PTHR30009:SF4">
    <property type="entry name" value="PTS SYSTEM N-ACETYLGLUCOSAMINE-SPECIFIC EIICBA COMPONENT"/>
    <property type="match status" value="1"/>
</dbReference>
<dbReference type="InterPro" id="IPR036878">
    <property type="entry name" value="Glu_permease_IIB"/>
</dbReference>
<dbReference type="GO" id="GO:0015764">
    <property type="term" value="P:N-acetylglucosamine transport"/>
    <property type="evidence" value="ECO:0007669"/>
    <property type="project" value="TreeGrafter"/>
</dbReference>
<keyword evidence="2" id="KW-0762">Sugar transport</keyword>
<dbReference type="SUPFAM" id="SSF55604">
    <property type="entry name" value="Glucose permease domain IIB"/>
    <property type="match status" value="1"/>
</dbReference>
<feature type="domain" description="PTS EIIB type-1" evidence="7">
    <location>
        <begin position="1"/>
        <end position="76"/>
    </location>
</feature>
<dbReference type="GO" id="GO:0016301">
    <property type="term" value="F:kinase activity"/>
    <property type="evidence" value="ECO:0007669"/>
    <property type="project" value="UniProtKB-KW"/>
</dbReference>
<dbReference type="InterPro" id="IPR001996">
    <property type="entry name" value="PTS_IIB_1"/>
</dbReference>
<evidence type="ECO:0000256" key="5">
    <source>
        <dbReference type="ARBA" id="ARBA00022777"/>
    </source>
</evidence>
<proteinExistence type="predicted"/>
<dbReference type="GO" id="GO:0090563">
    <property type="term" value="F:protein-phosphocysteine-sugar phosphotransferase activity"/>
    <property type="evidence" value="ECO:0007669"/>
    <property type="project" value="TreeGrafter"/>
</dbReference>
<dbReference type="InterPro" id="IPR018113">
    <property type="entry name" value="PTrfase_EIIB_Cys"/>
</dbReference>
<dbReference type="Proteomes" id="UP000557772">
    <property type="component" value="Unassembled WGS sequence"/>
</dbReference>
<protein>
    <submittedName>
        <fullName evidence="8">PTS transporter subunit EIIB</fullName>
    </submittedName>
</protein>
<dbReference type="GO" id="GO:0005886">
    <property type="term" value="C:plasma membrane"/>
    <property type="evidence" value="ECO:0007669"/>
    <property type="project" value="TreeGrafter"/>
</dbReference>
<dbReference type="GO" id="GO:0009401">
    <property type="term" value="P:phosphoenolpyruvate-dependent sugar phosphotransferase system"/>
    <property type="evidence" value="ECO:0007669"/>
    <property type="project" value="UniProtKB-KW"/>
</dbReference>
<comment type="caution">
    <text evidence="8">The sequence shown here is derived from an EMBL/GenBank/DDBJ whole genome shotgun (WGS) entry which is preliminary data.</text>
</comment>
<keyword evidence="3" id="KW-0808">Transferase</keyword>
<dbReference type="Gene3D" id="3.30.1360.60">
    <property type="entry name" value="Glucose permease domain IIB"/>
    <property type="match status" value="1"/>
</dbReference>
<dbReference type="GO" id="GO:0008982">
    <property type="term" value="F:protein-N(PI)-phosphohistidine-sugar phosphotransferase activity"/>
    <property type="evidence" value="ECO:0007669"/>
    <property type="project" value="InterPro"/>
</dbReference>
<evidence type="ECO:0000256" key="3">
    <source>
        <dbReference type="ARBA" id="ARBA00022679"/>
    </source>
</evidence>
<dbReference type="Pfam" id="PF00367">
    <property type="entry name" value="PTS_EIIB"/>
    <property type="match status" value="1"/>
</dbReference>
<evidence type="ECO:0000256" key="4">
    <source>
        <dbReference type="ARBA" id="ARBA00022683"/>
    </source>
</evidence>
<dbReference type="AlphaFoldDB" id="A0A849AC73"/>
<evidence type="ECO:0000256" key="2">
    <source>
        <dbReference type="ARBA" id="ARBA00022597"/>
    </source>
</evidence>
<reference evidence="8 9" key="1">
    <citation type="submission" date="2020-05" db="EMBL/GenBank/DDBJ databases">
        <title>Flexivirga sp. ID2601S isolated from air conditioner.</title>
        <authorList>
            <person name="Kim D.H."/>
        </authorList>
    </citation>
    <scope>NUCLEOTIDE SEQUENCE [LARGE SCALE GENOMIC DNA]</scope>
    <source>
        <strain evidence="8 9">ID2601S</strain>
    </source>
</reference>
<dbReference type="PROSITE" id="PS51098">
    <property type="entry name" value="PTS_EIIB_TYPE_1"/>
    <property type="match status" value="1"/>
</dbReference>
<dbReference type="RefSeq" id="WP_171151601.1">
    <property type="nucleotide sequence ID" value="NZ_JABENB010000001.1"/>
</dbReference>
<name>A0A849AC73_9MICO</name>